<dbReference type="InterPro" id="IPR002577">
    <property type="entry name" value="HTH_HxlR"/>
</dbReference>
<name>A0A1Y3PNN6_9BACI</name>
<sequence>MQKTYNLACNIARTLDLVGDRWTLLIIRDLLAGLSRFNEIRESLKGIAPNILSERLQTLESAGIVRSVLYSQHPPRYEYRLTEQGRALQHVINALAIWGNHFFEPKYQKLVHQECGSEVTITYYCPHCDSTVKEIAYQPHRGDDDP</sequence>
<keyword evidence="2" id="KW-0238">DNA-binding</keyword>
<dbReference type="GO" id="GO:0003677">
    <property type="term" value="F:DNA binding"/>
    <property type="evidence" value="ECO:0007669"/>
    <property type="project" value="UniProtKB-KW"/>
</dbReference>
<dbReference type="Gene3D" id="1.10.10.10">
    <property type="entry name" value="Winged helix-like DNA-binding domain superfamily/Winged helix DNA-binding domain"/>
    <property type="match status" value="1"/>
</dbReference>
<protein>
    <submittedName>
        <fullName evidence="5">Transcriptional regulator</fullName>
    </submittedName>
</protein>
<dbReference type="PROSITE" id="PS51118">
    <property type="entry name" value="HTH_HXLR"/>
    <property type="match status" value="1"/>
</dbReference>
<dbReference type="SUPFAM" id="SSF46785">
    <property type="entry name" value="Winged helix' DNA-binding domain"/>
    <property type="match status" value="1"/>
</dbReference>
<dbReference type="InterPro" id="IPR011991">
    <property type="entry name" value="ArsR-like_HTH"/>
</dbReference>
<dbReference type="Pfam" id="PF01638">
    <property type="entry name" value="HxlR"/>
    <property type="match status" value="1"/>
</dbReference>
<comment type="caution">
    <text evidence="5">The sequence shown here is derived from an EMBL/GenBank/DDBJ whole genome shotgun (WGS) entry which is preliminary data.</text>
</comment>
<evidence type="ECO:0000313" key="5">
    <source>
        <dbReference type="EMBL" id="OUM87736.1"/>
    </source>
</evidence>
<feature type="domain" description="HTH hxlR-type" evidence="4">
    <location>
        <begin position="9"/>
        <end position="107"/>
    </location>
</feature>
<evidence type="ECO:0000259" key="4">
    <source>
        <dbReference type="PROSITE" id="PS51118"/>
    </source>
</evidence>
<evidence type="ECO:0000256" key="1">
    <source>
        <dbReference type="ARBA" id="ARBA00023015"/>
    </source>
</evidence>
<proteinExistence type="predicted"/>
<keyword evidence="1" id="KW-0805">Transcription regulation</keyword>
<keyword evidence="3" id="KW-0804">Transcription</keyword>
<dbReference type="InterPro" id="IPR036390">
    <property type="entry name" value="WH_DNA-bd_sf"/>
</dbReference>
<gene>
    <name evidence="5" type="ORF">BAA01_13085</name>
</gene>
<evidence type="ECO:0000256" key="3">
    <source>
        <dbReference type="ARBA" id="ARBA00023163"/>
    </source>
</evidence>
<evidence type="ECO:0000313" key="6">
    <source>
        <dbReference type="Proteomes" id="UP000196475"/>
    </source>
</evidence>
<dbReference type="PANTHER" id="PTHR33204">
    <property type="entry name" value="TRANSCRIPTIONAL REGULATOR, MARR FAMILY"/>
    <property type="match status" value="1"/>
</dbReference>
<dbReference type="CDD" id="cd00090">
    <property type="entry name" value="HTH_ARSR"/>
    <property type="match status" value="1"/>
</dbReference>
<dbReference type="AlphaFoldDB" id="A0A1Y3PNN6"/>
<organism evidence="5 6">
    <name type="scientific">Bacillus thermozeamaize</name>
    <dbReference type="NCBI Taxonomy" id="230954"/>
    <lineage>
        <taxon>Bacteria</taxon>
        <taxon>Bacillati</taxon>
        <taxon>Bacillota</taxon>
        <taxon>Bacilli</taxon>
        <taxon>Bacillales</taxon>
        <taxon>Bacillaceae</taxon>
        <taxon>Bacillus</taxon>
    </lineage>
</organism>
<dbReference type="PANTHER" id="PTHR33204:SF18">
    <property type="entry name" value="TRANSCRIPTIONAL REGULATORY PROTEIN"/>
    <property type="match status" value="1"/>
</dbReference>
<reference evidence="6" key="1">
    <citation type="submission" date="2016-06" db="EMBL/GenBank/DDBJ databases">
        <authorList>
            <person name="Nascimento L."/>
            <person name="Pereira R.V."/>
            <person name="Martins L.F."/>
            <person name="Quaggio R.B."/>
            <person name="Silva A.M."/>
            <person name="Setubal J.C."/>
        </authorList>
    </citation>
    <scope>NUCLEOTIDE SEQUENCE [LARGE SCALE GENOMIC DNA]</scope>
</reference>
<evidence type="ECO:0000256" key="2">
    <source>
        <dbReference type="ARBA" id="ARBA00023125"/>
    </source>
</evidence>
<dbReference type="InterPro" id="IPR036388">
    <property type="entry name" value="WH-like_DNA-bd_sf"/>
</dbReference>
<dbReference type="Proteomes" id="UP000196475">
    <property type="component" value="Unassembled WGS sequence"/>
</dbReference>
<accession>A0A1Y3PNN6</accession>
<dbReference type="EMBL" id="LZRT01000070">
    <property type="protein sequence ID" value="OUM87736.1"/>
    <property type="molecule type" value="Genomic_DNA"/>
</dbReference>